<evidence type="ECO:0000313" key="3">
    <source>
        <dbReference type="Proteomes" id="UP001232445"/>
    </source>
</evidence>
<dbReference type="RefSeq" id="WP_307334984.1">
    <property type="nucleotide sequence ID" value="NZ_JAUSUQ010000001.1"/>
</dbReference>
<dbReference type="Proteomes" id="UP001232445">
    <property type="component" value="Unassembled WGS sequence"/>
</dbReference>
<feature type="region of interest" description="Disordered" evidence="1">
    <location>
        <begin position="47"/>
        <end position="78"/>
    </location>
</feature>
<evidence type="ECO:0000313" key="2">
    <source>
        <dbReference type="EMBL" id="MDQ0337695.1"/>
    </source>
</evidence>
<dbReference type="EMBL" id="JAUSUQ010000001">
    <property type="protein sequence ID" value="MDQ0337695.1"/>
    <property type="molecule type" value="Genomic_DNA"/>
</dbReference>
<comment type="caution">
    <text evidence="2">The sequence shown here is derived from an EMBL/GenBank/DDBJ whole genome shotgun (WGS) entry which is preliminary data.</text>
</comment>
<accession>A0ABU0CQA1</accession>
<feature type="compositionally biased region" description="Basic and acidic residues" evidence="1">
    <location>
        <begin position="66"/>
        <end position="78"/>
    </location>
</feature>
<name>A0ABU0CQA1_9BACI</name>
<gene>
    <name evidence="2" type="ORF">J2S00_000465</name>
</gene>
<reference evidence="2 3" key="1">
    <citation type="submission" date="2023-07" db="EMBL/GenBank/DDBJ databases">
        <title>Genomic Encyclopedia of Type Strains, Phase IV (KMG-IV): sequencing the most valuable type-strain genomes for metagenomic binning, comparative biology and taxonomic classification.</title>
        <authorList>
            <person name="Goeker M."/>
        </authorList>
    </citation>
    <scope>NUCLEOTIDE SEQUENCE [LARGE SCALE GENOMIC DNA]</scope>
    <source>
        <strain evidence="2 3">DSM 17740</strain>
    </source>
</reference>
<evidence type="ECO:0000256" key="1">
    <source>
        <dbReference type="SAM" id="MobiDB-lite"/>
    </source>
</evidence>
<organism evidence="2 3">
    <name type="scientific">Caldalkalibacillus uzonensis</name>
    <dbReference type="NCBI Taxonomy" id="353224"/>
    <lineage>
        <taxon>Bacteria</taxon>
        <taxon>Bacillati</taxon>
        <taxon>Bacillota</taxon>
        <taxon>Bacilli</taxon>
        <taxon>Bacillales</taxon>
        <taxon>Bacillaceae</taxon>
        <taxon>Caldalkalibacillus</taxon>
    </lineage>
</organism>
<proteinExistence type="predicted"/>
<sequence length="78" mass="9365">MPKKPLMVYYIGRERSQVPLPKLLNKYQVSFLVNPNEQTSWRHTGRKTLLGCSKQHLERRRKRSKEARQEKEAQQDDQ</sequence>
<keyword evidence="3" id="KW-1185">Reference proteome</keyword>
<protein>
    <submittedName>
        <fullName evidence="2">Uncharacterized protein</fullName>
    </submittedName>
</protein>